<keyword evidence="3" id="KW-1185">Reference proteome</keyword>
<evidence type="ECO:0000313" key="2">
    <source>
        <dbReference type="EMBL" id="QGA66464.1"/>
    </source>
</evidence>
<dbReference type="RefSeq" id="WP_153448597.1">
    <property type="nucleotide sequence ID" value="NZ_CP045700.1"/>
</dbReference>
<dbReference type="AlphaFoldDB" id="A0A5Q0THX7"/>
<dbReference type="Proteomes" id="UP000348942">
    <property type="component" value="Chromosome 2"/>
</dbReference>
<evidence type="ECO:0000313" key="3">
    <source>
        <dbReference type="Proteomes" id="UP000348942"/>
    </source>
</evidence>
<sequence>MLKINPSLLILCISLLPNQSWADNEWFTQQDSITNAHKALLSGDLKKSFDAMVEAWQNEPEAHVTNHLNGLLWKGLESDCGRGFDTSGYPSWLNNVVIERQVIQSPGRLNYRLNYRLNIRASTNSNVSEISFVKWPDKALLSNAKLSKDNSASTGKLNYSVQIDRNTEIGNGLYKIRIKTQSGNSWEDWIVLGQPDSAQSIRWVSKDSWAIDKTALLNRFCPLPILDISLYGNIEGHYKKVWSQAFETKYPETLPQSTLPNNRYLLDVSMTHKRWQGLISIEYKQIINKAYDLSN</sequence>
<organism evidence="2 3">
    <name type="scientific">Vibrio algicola</name>
    <dbReference type="NCBI Taxonomy" id="2662262"/>
    <lineage>
        <taxon>Bacteria</taxon>
        <taxon>Pseudomonadati</taxon>
        <taxon>Pseudomonadota</taxon>
        <taxon>Gammaproteobacteria</taxon>
        <taxon>Vibrionales</taxon>
        <taxon>Vibrionaceae</taxon>
        <taxon>Vibrio</taxon>
    </lineage>
</organism>
<dbReference type="InterPro" id="IPR021290">
    <property type="entry name" value="DUF2861"/>
</dbReference>
<name>A0A5Q0THX7_9VIBR</name>
<evidence type="ECO:0000256" key="1">
    <source>
        <dbReference type="SAM" id="SignalP"/>
    </source>
</evidence>
<protein>
    <submittedName>
        <fullName evidence="2">DUF2861 family protein</fullName>
    </submittedName>
</protein>
<accession>A0A5Q0THX7</accession>
<reference evidence="2 3" key="1">
    <citation type="submission" date="2019-10" db="EMBL/GenBank/DDBJ databases">
        <title>Vibrio sp. nov., isolated from Coralline algae surface.</title>
        <authorList>
            <person name="Geng Y."/>
            <person name="Zhang X."/>
        </authorList>
    </citation>
    <scope>NUCLEOTIDE SEQUENCE [LARGE SCALE GENOMIC DNA]</scope>
    <source>
        <strain evidence="2 3">SM1977</strain>
    </source>
</reference>
<feature type="chain" id="PRO_5024364922" evidence="1">
    <location>
        <begin position="23"/>
        <end position="295"/>
    </location>
</feature>
<feature type="signal peptide" evidence="1">
    <location>
        <begin position="1"/>
        <end position="22"/>
    </location>
</feature>
<gene>
    <name evidence="2" type="ORF">GFB47_13640</name>
</gene>
<proteinExistence type="predicted"/>
<dbReference type="EMBL" id="CP045700">
    <property type="protein sequence ID" value="QGA66464.1"/>
    <property type="molecule type" value="Genomic_DNA"/>
</dbReference>
<dbReference type="Pfam" id="PF11060">
    <property type="entry name" value="DUF2861"/>
    <property type="match status" value="1"/>
</dbReference>
<keyword evidence="1" id="KW-0732">Signal</keyword>